<dbReference type="PANTHER" id="PTHR30266:SF2">
    <property type="entry name" value="LARGE-CONDUCTANCE MECHANOSENSITIVE CHANNEL"/>
    <property type="match status" value="1"/>
</dbReference>
<gene>
    <name evidence="10 11" type="primary">mscL</name>
    <name evidence="11" type="ORF">EXIGUO9Y_110045</name>
</gene>
<evidence type="ECO:0000256" key="4">
    <source>
        <dbReference type="ARBA" id="ARBA00022475"/>
    </source>
</evidence>
<feature type="transmembrane region" description="Helical" evidence="10">
    <location>
        <begin position="38"/>
        <end position="59"/>
    </location>
</feature>
<accession>A0A653I3I0</accession>
<keyword evidence="8 10" id="KW-0472">Membrane</keyword>
<evidence type="ECO:0000256" key="2">
    <source>
        <dbReference type="ARBA" id="ARBA00007254"/>
    </source>
</evidence>
<dbReference type="NCBIfam" id="NF001843">
    <property type="entry name" value="PRK00567.1-4"/>
    <property type="match status" value="1"/>
</dbReference>
<dbReference type="HAMAP" id="MF_00115">
    <property type="entry name" value="MscL"/>
    <property type="match status" value="1"/>
</dbReference>
<keyword evidence="7 10" id="KW-0406">Ion transport</keyword>
<evidence type="ECO:0000256" key="10">
    <source>
        <dbReference type="HAMAP-Rule" id="MF_00115"/>
    </source>
</evidence>
<dbReference type="InterPro" id="IPR036019">
    <property type="entry name" value="MscL_channel"/>
</dbReference>
<keyword evidence="9 10" id="KW-0407">Ion channel</keyword>
<dbReference type="InterPro" id="IPR001185">
    <property type="entry name" value="MS_channel"/>
</dbReference>
<reference evidence="11 12" key="1">
    <citation type="submission" date="2019-10" db="EMBL/GenBank/DDBJ databases">
        <authorList>
            <person name="Karimi E."/>
        </authorList>
    </citation>
    <scope>NUCLEOTIDE SEQUENCE [LARGE SCALE GENOMIC DNA]</scope>
    <source>
        <strain evidence="11">Exiguobacterium sp. 9Y</strain>
    </source>
</reference>
<evidence type="ECO:0000256" key="1">
    <source>
        <dbReference type="ARBA" id="ARBA00004651"/>
    </source>
</evidence>
<name>A0A653I3I0_9BACL</name>
<dbReference type="Gene3D" id="1.10.1200.120">
    <property type="entry name" value="Large-conductance mechanosensitive channel, MscL, domain 1"/>
    <property type="match status" value="1"/>
</dbReference>
<evidence type="ECO:0000256" key="8">
    <source>
        <dbReference type="ARBA" id="ARBA00023136"/>
    </source>
</evidence>
<dbReference type="RefSeq" id="WP_159172714.1">
    <property type="nucleotide sequence ID" value="NZ_LR732308.1"/>
</dbReference>
<evidence type="ECO:0000256" key="6">
    <source>
        <dbReference type="ARBA" id="ARBA00022989"/>
    </source>
</evidence>
<dbReference type="InterPro" id="IPR019823">
    <property type="entry name" value="Mechanosensitive_channel_CS"/>
</dbReference>
<comment type="similarity">
    <text evidence="2 10">Belongs to the MscL family.</text>
</comment>
<keyword evidence="6 10" id="KW-1133">Transmembrane helix</keyword>
<sequence length="128" mass="14069">MFKAFKEFAFRGNVVDLAIGVILGAAFSSIIKALVNSIFMPLIGIVIGGVNVKGLSVSVGSAELLYGQFLQATIEFILIAFALFLFVKAINRFRSKEEVTEEVPEPTTEEKLLTEIRDALVSRNDDRI</sequence>
<evidence type="ECO:0000256" key="9">
    <source>
        <dbReference type="ARBA" id="ARBA00023303"/>
    </source>
</evidence>
<dbReference type="InterPro" id="IPR037673">
    <property type="entry name" value="MSC/AndL"/>
</dbReference>
<dbReference type="Pfam" id="PF01741">
    <property type="entry name" value="MscL"/>
    <property type="match status" value="1"/>
</dbReference>
<evidence type="ECO:0000256" key="5">
    <source>
        <dbReference type="ARBA" id="ARBA00022692"/>
    </source>
</evidence>
<evidence type="ECO:0000256" key="7">
    <source>
        <dbReference type="ARBA" id="ARBA00023065"/>
    </source>
</evidence>
<dbReference type="EMBL" id="CABWKQ010000003">
    <property type="protein sequence ID" value="VWX33239.1"/>
    <property type="molecule type" value="Genomic_DNA"/>
</dbReference>
<protein>
    <recommendedName>
        <fullName evidence="10">Large-conductance mechanosensitive channel</fullName>
    </recommendedName>
</protein>
<dbReference type="PRINTS" id="PR01264">
    <property type="entry name" value="MECHCHANNEL"/>
</dbReference>
<comment type="function">
    <text evidence="10">Channel that opens in response to stretch forces in the membrane lipid bilayer. May participate in the regulation of osmotic pressure changes within the cell.</text>
</comment>
<keyword evidence="12" id="KW-1185">Reference proteome</keyword>
<comment type="subunit">
    <text evidence="10">Homopentamer.</text>
</comment>
<proteinExistence type="inferred from homology"/>
<dbReference type="GO" id="GO:0005886">
    <property type="term" value="C:plasma membrane"/>
    <property type="evidence" value="ECO:0007669"/>
    <property type="project" value="UniProtKB-SubCell"/>
</dbReference>
<organism evidence="11 12">
    <name type="scientific">Exiguobacterium oxidotolerans</name>
    <dbReference type="NCBI Taxonomy" id="223958"/>
    <lineage>
        <taxon>Bacteria</taxon>
        <taxon>Bacillati</taxon>
        <taxon>Bacillota</taxon>
        <taxon>Bacilli</taxon>
        <taxon>Bacillales</taxon>
        <taxon>Bacillales Family XII. Incertae Sedis</taxon>
        <taxon>Exiguobacterium</taxon>
    </lineage>
</organism>
<dbReference type="GO" id="GO:0008381">
    <property type="term" value="F:mechanosensitive monoatomic ion channel activity"/>
    <property type="evidence" value="ECO:0007669"/>
    <property type="project" value="UniProtKB-UniRule"/>
</dbReference>
<keyword evidence="5 10" id="KW-0812">Transmembrane</keyword>
<dbReference type="PANTHER" id="PTHR30266">
    <property type="entry name" value="MECHANOSENSITIVE CHANNEL MSCL"/>
    <property type="match status" value="1"/>
</dbReference>
<dbReference type="NCBIfam" id="TIGR00220">
    <property type="entry name" value="mscL"/>
    <property type="match status" value="1"/>
</dbReference>
<keyword evidence="3 10" id="KW-0813">Transport</keyword>
<evidence type="ECO:0000313" key="11">
    <source>
        <dbReference type="EMBL" id="VWX33239.1"/>
    </source>
</evidence>
<keyword evidence="4 10" id="KW-1003">Cell membrane</keyword>
<feature type="transmembrane region" description="Helical" evidence="10">
    <location>
        <begin position="65"/>
        <end position="87"/>
    </location>
</feature>
<evidence type="ECO:0000313" key="12">
    <source>
        <dbReference type="Proteomes" id="UP000439752"/>
    </source>
</evidence>
<dbReference type="Proteomes" id="UP000439752">
    <property type="component" value="Unassembled WGS sequence"/>
</dbReference>
<dbReference type="AlphaFoldDB" id="A0A653I3I0"/>
<comment type="subcellular location">
    <subcellularLocation>
        <location evidence="1 10">Cell membrane</location>
        <topology evidence="1 10">Multi-pass membrane protein</topology>
    </subcellularLocation>
</comment>
<dbReference type="SUPFAM" id="SSF81330">
    <property type="entry name" value="Gated mechanosensitive channel"/>
    <property type="match status" value="1"/>
</dbReference>
<dbReference type="PROSITE" id="PS01327">
    <property type="entry name" value="MSCL"/>
    <property type="match status" value="1"/>
</dbReference>
<evidence type="ECO:0000256" key="3">
    <source>
        <dbReference type="ARBA" id="ARBA00022448"/>
    </source>
</evidence>